<dbReference type="STRING" id="391937.NA2_20243"/>
<feature type="domain" description="N-acetylmuramidase" evidence="2">
    <location>
        <begin position="22"/>
        <end position="194"/>
    </location>
</feature>
<comment type="caution">
    <text evidence="3">The sequence shown here is derived from an EMBL/GenBank/DDBJ whole genome shotgun (WGS) entry which is preliminary data.</text>
</comment>
<proteinExistence type="predicted"/>
<dbReference type="SUPFAM" id="SSF47090">
    <property type="entry name" value="PGBD-like"/>
    <property type="match status" value="1"/>
</dbReference>
<sequence>MTMFARDAIETINGMARRHALDPALLLAVAQVESGGRTHAVIDGRAEPLIRFEGHYFDRRLSGEKRETARREGLAAPQAGAVANPRGQGERWAMLARAAAIDRKAAYESVSWGAGQVMGAHWSWLGFADVEALVAEARRGLSGQMSLMLRYIDKAGLRVALERHDWRAFARGYNGPGYAGNRYDAKLARAYRSYAAALWAAGGGELGPLRPGDRGARVADLQVLLSAQGYPVAVDGVFGPLTRQAVIRFQNDRLLAADGLAGRESIAALQRGLPLGAIVRRLWHSGKRFFSGLF</sequence>
<evidence type="ECO:0000313" key="3">
    <source>
        <dbReference type="EMBL" id="EKF17025.1"/>
    </source>
</evidence>
<reference evidence="3 4" key="1">
    <citation type="journal article" date="2012" name="J. Bacteriol.">
        <title>Genome Sequence of Nitratireductor pacificus Type Strain pht-3B.</title>
        <authorList>
            <person name="Lai Q."/>
            <person name="Li G."/>
            <person name="Shao Z."/>
        </authorList>
    </citation>
    <scope>NUCLEOTIDE SEQUENCE [LARGE SCALE GENOMIC DNA]</scope>
    <source>
        <strain evidence="4">pht-3B</strain>
    </source>
</reference>
<dbReference type="Gene3D" id="1.10.530.10">
    <property type="match status" value="1"/>
</dbReference>
<accession>K2M7N8</accession>
<dbReference type="EMBL" id="AMRM01000031">
    <property type="protein sequence ID" value="EKF17025.1"/>
    <property type="molecule type" value="Genomic_DNA"/>
</dbReference>
<dbReference type="PATRIC" id="fig|391937.3.peg.4149"/>
<dbReference type="AlphaFoldDB" id="K2M7N8"/>
<dbReference type="Proteomes" id="UP000006786">
    <property type="component" value="Unassembled WGS sequence"/>
</dbReference>
<dbReference type="eggNOG" id="COG3409">
    <property type="taxonomic scope" value="Bacteria"/>
</dbReference>
<evidence type="ECO:0000259" key="2">
    <source>
        <dbReference type="Pfam" id="PF11860"/>
    </source>
</evidence>
<dbReference type="Pfam" id="PF01471">
    <property type="entry name" value="PG_binding_1"/>
    <property type="match status" value="1"/>
</dbReference>
<dbReference type="InterPro" id="IPR036366">
    <property type="entry name" value="PGBDSf"/>
</dbReference>
<feature type="domain" description="Peptidoglycan binding-like" evidence="1">
    <location>
        <begin position="214"/>
        <end position="269"/>
    </location>
</feature>
<evidence type="ECO:0000313" key="4">
    <source>
        <dbReference type="Proteomes" id="UP000006786"/>
    </source>
</evidence>
<protein>
    <submittedName>
        <fullName evidence="3">Peptidoglycan binding domain-containing protein</fullName>
    </submittedName>
</protein>
<name>K2M7N8_9HYPH</name>
<dbReference type="InterPro" id="IPR023346">
    <property type="entry name" value="Lysozyme-like_dom_sf"/>
</dbReference>
<dbReference type="InterPro" id="IPR036365">
    <property type="entry name" value="PGBD-like_sf"/>
</dbReference>
<dbReference type="Gene3D" id="1.10.101.10">
    <property type="entry name" value="PGBD-like superfamily/PGBD"/>
    <property type="match status" value="1"/>
</dbReference>
<gene>
    <name evidence="3" type="ORF">NA2_20243</name>
</gene>
<dbReference type="InterPro" id="IPR002477">
    <property type="entry name" value="Peptidoglycan-bd-like"/>
</dbReference>
<evidence type="ECO:0000259" key="1">
    <source>
        <dbReference type="Pfam" id="PF01471"/>
    </source>
</evidence>
<dbReference type="InterPro" id="IPR024408">
    <property type="entry name" value="Muramidase"/>
</dbReference>
<organism evidence="3 4">
    <name type="scientific">Nitratireductor pacificus pht-3B</name>
    <dbReference type="NCBI Taxonomy" id="391937"/>
    <lineage>
        <taxon>Bacteria</taxon>
        <taxon>Pseudomonadati</taxon>
        <taxon>Pseudomonadota</taxon>
        <taxon>Alphaproteobacteria</taxon>
        <taxon>Hyphomicrobiales</taxon>
        <taxon>Phyllobacteriaceae</taxon>
        <taxon>Nitratireductor</taxon>
    </lineage>
</organism>
<dbReference type="SUPFAM" id="SSF53955">
    <property type="entry name" value="Lysozyme-like"/>
    <property type="match status" value="1"/>
</dbReference>
<dbReference type="Pfam" id="PF11860">
    <property type="entry name" value="Muramidase"/>
    <property type="match status" value="1"/>
</dbReference>
<keyword evidence="4" id="KW-1185">Reference proteome</keyword>